<evidence type="ECO:0000256" key="2">
    <source>
        <dbReference type="ARBA" id="ARBA00022692"/>
    </source>
</evidence>
<dbReference type="Pfam" id="PF09320">
    <property type="entry name" value="DUF1977"/>
    <property type="match status" value="1"/>
</dbReference>
<comment type="subcellular location">
    <subcellularLocation>
        <location evidence="1">Endoplasmic reticulum membrane</location>
        <topology evidence="1">Single-pass membrane protein</topology>
    </subcellularLocation>
</comment>
<dbReference type="EMBL" id="JADGJH010001256">
    <property type="protein sequence ID" value="KAJ3115999.1"/>
    <property type="molecule type" value="Genomic_DNA"/>
</dbReference>
<organism evidence="7 8">
    <name type="scientific">Physocladia obscura</name>
    <dbReference type="NCBI Taxonomy" id="109957"/>
    <lineage>
        <taxon>Eukaryota</taxon>
        <taxon>Fungi</taxon>
        <taxon>Fungi incertae sedis</taxon>
        <taxon>Chytridiomycota</taxon>
        <taxon>Chytridiomycota incertae sedis</taxon>
        <taxon>Chytridiomycetes</taxon>
        <taxon>Chytridiales</taxon>
        <taxon>Chytriomycetaceae</taxon>
        <taxon>Physocladia</taxon>
    </lineage>
</organism>
<proteinExistence type="predicted"/>
<gene>
    <name evidence="7" type="ORF">HK100_001186</name>
</gene>
<evidence type="ECO:0000256" key="5">
    <source>
        <dbReference type="ARBA" id="ARBA00023136"/>
    </source>
</evidence>
<dbReference type="SMART" id="SM00271">
    <property type="entry name" value="DnaJ"/>
    <property type="match status" value="1"/>
</dbReference>
<dbReference type="PANTHER" id="PTHR43908">
    <property type="entry name" value="AT29763P-RELATED"/>
    <property type="match status" value="1"/>
</dbReference>
<protein>
    <recommendedName>
        <fullName evidence="6">J domain-containing protein</fullName>
    </recommendedName>
</protein>
<dbReference type="InterPro" id="IPR001623">
    <property type="entry name" value="DnaJ_domain"/>
</dbReference>
<sequence length="271" mass="30417">MAEVEIERIQKLLKRNTNANLYQIINLTAAPPPSDADIKKAYRKVCFVSIIGIITLIARKRKLALLLHPDKCNANGCVDAFKAVSHAHSVLSDPDKRKQYDVSGVDPDSALGKARNAPTGGTGPAFGADGFAETINPHVLFELFFPDDVSKIKNNFDDQSLKPGAFSWYFGDGYSQEKNTTLNHVGYFVNAVMFEKIAGNTRAVRNFERVIETQYYRTLNYRCLQEQEQKSLLFSNAKASFLSTTVENSKMEALSTFKMVSCENLTRWRKQ</sequence>
<dbReference type="PRINTS" id="PR00625">
    <property type="entry name" value="JDOMAIN"/>
</dbReference>
<dbReference type="Gene3D" id="1.10.287.110">
    <property type="entry name" value="DnaJ domain"/>
    <property type="match status" value="1"/>
</dbReference>
<dbReference type="GO" id="GO:0030544">
    <property type="term" value="F:Hsp70 protein binding"/>
    <property type="evidence" value="ECO:0007669"/>
    <property type="project" value="TreeGrafter"/>
</dbReference>
<dbReference type="PANTHER" id="PTHR43908:SF3">
    <property type="entry name" value="AT29763P-RELATED"/>
    <property type="match status" value="1"/>
</dbReference>
<evidence type="ECO:0000313" key="8">
    <source>
        <dbReference type="Proteomes" id="UP001211907"/>
    </source>
</evidence>
<keyword evidence="2" id="KW-0812">Transmembrane</keyword>
<comment type="caution">
    <text evidence="7">The sequence shown here is derived from an EMBL/GenBank/DDBJ whole genome shotgun (WGS) entry which is preliminary data.</text>
</comment>
<feature type="domain" description="J" evidence="6">
    <location>
        <begin position="20"/>
        <end position="104"/>
    </location>
</feature>
<dbReference type="GO" id="GO:0005789">
    <property type="term" value="C:endoplasmic reticulum membrane"/>
    <property type="evidence" value="ECO:0007669"/>
    <property type="project" value="UniProtKB-SubCell"/>
</dbReference>
<evidence type="ECO:0000256" key="1">
    <source>
        <dbReference type="ARBA" id="ARBA00004389"/>
    </source>
</evidence>
<dbReference type="Pfam" id="PF00226">
    <property type="entry name" value="DnaJ"/>
    <property type="match status" value="1"/>
</dbReference>
<keyword evidence="5" id="KW-0472">Membrane</keyword>
<name>A0AAD5SXC8_9FUNG</name>
<accession>A0AAD5SXC8</accession>
<reference evidence="7" key="1">
    <citation type="submission" date="2020-05" db="EMBL/GenBank/DDBJ databases">
        <title>Phylogenomic resolution of chytrid fungi.</title>
        <authorList>
            <person name="Stajich J.E."/>
            <person name="Amses K."/>
            <person name="Simmons R."/>
            <person name="Seto K."/>
            <person name="Myers J."/>
            <person name="Bonds A."/>
            <person name="Quandt C.A."/>
            <person name="Barry K."/>
            <person name="Liu P."/>
            <person name="Grigoriev I."/>
            <person name="Longcore J.E."/>
            <person name="James T.Y."/>
        </authorList>
    </citation>
    <scope>NUCLEOTIDE SEQUENCE</scope>
    <source>
        <strain evidence="7">JEL0513</strain>
    </source>
</reference>
<dbReference type="CDD" id="cd06257">
    <property type="entry name" value="DnaJ"/>
    <property type="match status" value="1"/>
</dbReference>
<evidence type="ECO:0000259" key="6">
    <source>
        <dbReference type="PROSITE" id="PS50076"/>
    </source>
</evidence>
<evidence type="ECO:0000256" key="4">
    <source>
        <dbReference type="ARBA" id="ARBA00022989"/>
    </source>
</evidence>
<dbReference type="PROSITE" id="PS50076">
    <property type="entry name" value="DNAJ_2"/>
    <property type="match status" value="1"/>
</dbReference>
<dbReference type="SUPFAM" id="SSF46565">
    <property type="entry name" value="Chaperone J-domain"/>
    <property type="match status" value="1"/>
</dbReference>
<dbReference type="InterPro" id="IPR036869">
    <property type="entry name" value="J_dom_sf"/>
</dbReference>
<dbReference type="InterPro" id="IPR051100">
    <property type="entry name" value="DnaJ_subfamily_B/C"/>
</dbReference>
<dbReference type="AlphaFoldDB" id="A0AAD5SXC8"/>
<keyword evidence="4" id="KW-1133">Transmembrane helix</keyword>
<dbReference type="PROSITE" id="PS00636">
    <property type="entry name" value="DNAJ_1"/>
    <property type="match status" value="1"/>
</dbReference>
<dbReference type="InterPro" id="IPR018253">
    <property type="entry name" value="DnaJ_domain_CS"/>
</dbReference>
<evidence type="ECO:0000313" key="7">
    <source>
        <dbReference type="EMBL" id="KAJ3115999.1"/>
    </source>
</evidence>
<dbReference type="Proteomes" id="UP001211907">
    <property type="component" value="Unassembled WGS sequence"/>
</dbReference>
<dbReference type="InterPro" id="IPR015399">
    <property type="entry name" value="DUF1977_DnaJ-like"/>
</dbReference>
<keyword evidence="8" id="KW-1185">Reference proteome</keyword>
<evidence type="ECO:0000256" key="3">
    <source>
        <dbReference type="ARBA" id="ARBA00022824"/>
    </source>
</evidence>
<keyword evidence="3" id="KW-0256">Endoplasmic reticulum</keyword>
<dbReference type="GO" id="GO:0071218">
    <property type="term" value="P:cellular response to misfolded protein"/>
    <property type="evidence" value="ECO:0007669"/>
    <property type="project" value="TreeGrafter"/>
</dbReference>